<dbReference type="Proteomes" id="UP000321723">
    <property type="component" value="Unassembled WGS sequence"/>
</dbReference>
<evidence type="ECO:0000313" key="4">
    <source>
        <dbReference type="Proteomes" id="UP000564629"/>
    </source>
</evidence>
<evidence type="ECO:0000313" key="2">
    <source>
        <dbReference type="EMBL" id="MBB5472473.1"/>
    </source>
</evidence>
<gene>
    <name evidence="1" type="ORF">CHO01_25070</name>
    <name evidence="2" type="ORF">HNR08_001209</name>
</gene>
<reference evidence="2 4" key="2">
    <citation type="submission" date="2020-08" db="EMBL/GenBank/DDBJ databases">
        <title>Sequencing the genomes of 1000 actinobacteria strains.</title>
        <authorList>
            <person name="Klenk H.-P."/>
        </authorList>
    </citation>
    <scope>NUCLEOTIDE SEQUENCE [LARGE SCALE GENOMIC DNA]</scope>
    <source>
        <strain evidence="2 4">DSM 9581</strain>
    </source>
</reference>
<sequence length="167" mass="17593">MAPTSRNAITEFTVTGWLCDSAVSAEGKLYVQGGGWNMLHLPAFPANLPRIGIALSVAVPYSATNQNHKLTIHLEAEDGQQLPLGAPAPGAGDALGAPMAIEAQFQMGRPPGIMPGDAQLIPFALNIDGYPLEKPGLFAFVVSIDGTEMHRLHFRAIQALPGVLPFG</sequence>
<dbReference type="RefSeq" id="WP_146838460.1">
    <property type="nucleotide sequence ID" value="NZ_BJVQ01000037.1"/>
</dbReference>
<evidence type="ECO:0000313" key="1">
    <source>
        <dbReference type="EMBL" id="GEL47391.1"/>
    </source>
</evidence>
<organism evidence="1 3">
    <name type="scientific">Cellulomonas hominis</name>
    <dbReference type="NCBI Taxonomy" id="156981"/>
    <lineage>
        <taxon>Bacteria</taxon>
        <taxon>Bacillati</taxon>
        <taxon>Actinomycetota</taxon>
        <taxon>Actinomycetes</taxon>
        <taxon>Micrococcales</taxon>
        <taxon>Cellulomonadaceae</taxon>
        <taxon>Cellulomonas</taxon>
    </lineage>
</organism>
<dbReference type="OrthoDB" id="3526022at2"/>
<dbReference type="EMBL" id="JACHDN010000001">
    <property type="protein sequence ID" value="MBB5472473.1"/>
    <property type="molecule type" value="Genomic_DNA"/>
</dbReference>
<reference evidence="1 3" key="1">
    <citation type="submission" date="2019-07" db="EMBL/GenBank/DDBJ databases">
        <title>Whole genome shotgun sequence of Cellulomonas hominis NBRC 16055.</title>
        <authorList>
            <person name="Hosoyama A."/>
            <person name="Uohara A."/>
            <person name="Ohji S."/>
            <person name="Ichikawa N."/>
        </authorList>
    </citation>
    <scope>NUCLEOTIDE SEQUENCE [LARGE SCALE GENOMIC DNA]</scope>
    <source>
        <strain evidence="1 3">NBRC 16055</strain>
    </source>
</reference>
<dbReference type="Pfam" id="PF22091">
    <property type="entry name" value="DUF6941"/>
    <property type="match status" value="1"/>
</dbReference>
<accession>A0A511FDT8</accession>
<proteinExistence type="predicted"/>
<dbReference type="Proteomes" id="UP000564629">
    <property type="component" value="Unassembled WGS sequence"/>
</dbReference>
<evidence type="ECO:0000313" key="3">
    <source>
        <dbReference type="Proteomes" id="UP000321723"/>
    </source>
</evidence>
<comment type="caution">
    <text evidence="1">The sequence shown here is derived from an EMBL/GenBank/DDBJ whole genome shotgun (WGS) entry which is preliminary data.</text>
</comment>
<dbReference type="AlphaFoldDB" id="A0A511FDT8"/>
<protein>
    <submittedName>
        <fullName evidence="1">Uncharacterized protein</fullName>
    </submittedName>
</protein>
<dbReference type="InterPro" id="IPR054221">
    <property type="entry name" value="DUF6941"/>
</dbReference>
<name>A0A511FDT8_9CELL</name>
<dbReference type="EMBL" id="BJVQ01000037">
    <property type="protein sequence ID" value="GEL47391.1"/>
    <property type="molecule type" value="Genomic_DNA"/>
</dbReference>
<keyword evidence="3" id="KW-1185">Reference proteome</keyword>